<dbReference type="Proteomes" id="UP000789375">
    <property type="component" value="Unassembled WGS sequence"/>
</dbReference>
<feature type="compositionally biased region" description="Polar residues" evidence="1">
    <location>
        <begin position="165"/>
        <end position="179"/>
    </location>
</feature>
<evidence type="ECO:0000256" key="1">
    <source>
        <dbReference type="SAM" id="MobiDB-lite"/>
    </source>
</evidence>
<dbReference type="Gene3D" id="1.10.30.10">
    <property type="entry name" value="High mobility group box domain"/>
    <property type="match status" value="1"/>
</dbReference>
<gene>
    <name evidence="2" type="ORF">FMOSSE_LOCUS4092</name>
</gene>
<evidence type="ECO:0000313" key="2">
    <source>
        <dbReference type="EMBL" id="CAG8502093.1"/>
    </source>
</evidence>
<dbReference type="SUPFAM" id="SSF47095">
    <property type="entry name" value="HMG-box"/>
    <property type="match status" value="1"/>
</dbReference>
<comment type="caution">
    <text evidence="2">The sequence shown here is derived from an EMBL/GenBank/DDBJ whole genome shotgun (WGS) entry which is preliminary data.</text>
</comment>
<feature type="region of interest" description="Disordered" evidence="1">
    <location>
        <begin position="138"/>
        <end position="179"/>
    </location>
</feature>
<dbReference type="InterPro" id="IPR036910">
    <property type="entry name" value="HMG_box_dom_sf"/>
</dbReference>
<dbReference type="EMBL" id="CAJVPP010000664">
    <property type="protein sequence ID" value="CAG8502093.1"/>
    <property type="molecule type" value="Genomic_DNA"/>
</dbReference>
<evidence type="ECO:0000313" key="3">
    <source>
        <dbReference type="Proteomes" id="UP000789375"/>
    </source>
</evidence>
<feature type="compositionally biased region" description="Basic residues" evidence="1">
    <location>
        <begin position="150"/>
        <end position="161"/>
    </location>
</feature>
<protein>
    <submittedName>
        <fullName evidence="2">5167_t:CDS:1</fullName>
    </submittedName>
</protein>
<proteinExistence type="predicted"/>
<organism evidence="2 3">
    <name type="scientific">Funneliformis mosseae</name>
    <name type="common">Endomycorrhizal fungus</name>
    <name type="synonym">Glomus mosseae</name>
    <dbReference type="NCBI Taxonomy" id="27381"/>
    <lineage>
        <taxon>Eukaryota</taxon>
        <taxon>Fungi</taxon>
        <taxon>Fungi incertae sedis</taxon>
        <taxon>Mucoromycota</taxon>
        <taxon>Glomeromycotina</taxon>
        <taxon>Glomeromycetes</taxon>
        <taxon>Glomerales</taxon>
        <taxon>Glomeraceae</taxon>
        <taxon>Funneliformis</taxon>
    </lineage>
</organism>
<name>A0A9N8ZNC1_FUNMO</name>
<sequence>MPNDNQGVIPHCNGRRVATGKVINAILDSSQGMNRCLVIVSLTDGLRIEFPVPTTQEIRDRFFYKRAKTQPDKPARPPNKFFIFRTMFQGAIDSLKLQVPIVSGLASEVWKKCSPEVVELFTKLSQIAKTEHGVINPGYVYKPNRDKSHNMKSKNNSRIRGKASQDVNHSLQSPTLSDISPEFSSTAPVWTAPSNLFTPNELVNNVIPSQHAAANPYMMNESITTEQNYQTIPSYGSIDLPIHPITTQPFGTIQACRQFYNCPKFLYCSNNEFQIDQFNALGYEQSAMPQISTPGQPMPYLSTIRHMNLNNEPDQFIFDSPVSEKNDVDLLPEQMHMTNSMVLNPRHYTILQHPYEQYERSSALPFKFESIN</sequence>
<dbReference type="AlphaFoldDB" id="A0A9N8ZNC1"/>
<keyword evidence="3" id="KW-1185">Reference proteome</keyword>
<reference evidence="2" key="1">
    <citation type="submission" date="2021-06" db="EMBL/GenBank/DDBJ databases">
        <authorList>
            <person name="Kallberg Y."/>
            <person name="Tangrot J."/>
            <person name="Rosling A."/>
        </authorList>
    </citation>
    <scope>NUCLEOTIDE SEQUENCE</scope>
    <source>
        <strain evidence="2">87-6 pot B 2015</strain>
    </source>
</reference>
<accession>A0A9N8ZNC1</accession>